<name>A0A5E8H907_9LEPT</name>
<dbReference type="Proteomes" id="UP000013996">
    <property type="component" value="Unassembled WGS sequence"/>
</dbReference>
<gene>
    <name evidence="1" type="ORF">LEP1GSC202_2025</name>
</gene>
<protein>
    <submittedName>
        <fullName evidence="1">Uncharacterized protein</fullName>
    </submittedName>
</protein>
<evidence type="ECO:0000313" key="2">
    <source>
        <dbReference type="Proteomes" id="UP000013996"/>
    </source>
</evidence>
<dbReference type="EMBL" id="AOGX02000029">
    <property type="protein sequence ID" value="EOQ87825.1"/>
    <property type="molecule type" value="Genomic_DNA"/>
</dbReference>
<reference evidence="1 2" key="1">
    <citation type="submission" date="2013-04" db="EMBL/GenBank/DDBJ databases">
        <authorList>
            <person name="Harkins D.M."/>
            <person name="Durkin A.S."/>
            <person name="Brinkac L.M."/>
            <person name="Haft D.H."/>
            <person name="Selengut J.D."/>
            <person name="Sanka R."/>
            <person name="DePew J."/>
            <person name="Purushe J."/>
            <person name="Hartskeerl R.A."/>
            <person name="Ahmed A."/>
            <person name="van der Linden H."/>
            <person name="Goris M.G.A."/>
            <person name="Vinetz J.M."/>
            <person name="Sutton G.G."/>
            <person name="Nierman W.C."/>
            <person name="Fouts D.E."/>
        </authorList>
    </citation>
    <scope>NUCLEOTIDE SEQUENCE [LARGE SCALE GENOMIC DNA]</scope>
    <source>
        <strain evidence="1 2">Sao Paulo</strain>
    </source>
</reference>
<evidence type="ECO:0000313" key="1">
    <source>
        <dbReference type="EMBL" id="EOQ87825.1"/>
    </source>
</evidence>
<dbReference type="AlphaFoldDB" id="A0A5E8H907"/>
<comment type="caution">
    <text evidence="1">The sequence shown here is derived from an EMBL/GenBank/DDBJ whole genome shotgun (WGS) entry which is preliminary data.</text>
</comment>
<accession>A0A5E8H907</accession>
<organism evidence="1 2">
    <name type="scientific">Leptospira yanagawae serovar Saopaulo str. Sao Paulo = ATCC 700523</name>
    <dbReference type="NCBI Taxonomy" id="1249483"/>
    <lineage>
        <taxon>Bacteria</taxon>
        <taxon>Pseudomonadati</taxon>
        <taxon>Spirochaetota</taxon>
        <taxon>Spirochaetia</taxon>
        <taxon>Leptospirales</taxon>
        <taxon>Leptospiraceae</taxon>
        <taxon>Leptospira</taxon>
    </lineage>
</organism>
<sequence length="52" mass="6075">MFSGMIAGWNWILSSNESQPQGWLFLCTKQTGLSEPNRTDTKEWFAKWVRLP</sequence>
<proteinExistence type="predicted"/>